<dbReference type="PANTHER" id="PTHR34129:SF1">
    <property type="entry name" value="DUF952 DOMAIN-CONTAINING PROTEIN"/>
    <property type="match status" value="1"/>
</dbReference>
<evidence type="ECO:0000313" key="2">
    <source>
        <dbReference type="Proteomes" id="UP000631553"/>
    </source>
</evidence>
<proteinExistence type="predicted"/>
<dbReference type="PANTHER" id="PTHR34129">
    <property type="entry name" value="BLR1139 PROTEIN"/>
    <property type="match status" value="1"/>
</dbReference>
<comment type="caution">
    <text evidence="1">The sequence shown here is derived from an EMBL/GenBank/DDBJ whole genome shotgun (WGS) entry which is preliminary data.</text>
</comment>
<dbReference type="SUPFAM" id="SSF56399">
    <property type="entry name" value="ADP-ribosylation"/>
    <property type="match status" value="1"/>
</dbReference>
<name>A0ABX2RIN1_9ACTN</name>
<accession>A0ABX2RIN1</accession>
<dbReference type="Pfam" id="PF06108">
    <property type="entry name" value="DUF952"/>
    <property type="match status" value="1"/>
</dbReference>
<dbReference type="EMBL" id="JACCCQ010000001">
    <property type="protein sequence ID" value="NYF56161.1"/>
    <property type="molecule type" value="Genomic_DNA"/>
</dbReference>
<evidence type="ECO:0000313" key="1">
    <source>
        <dbReference type="EMBL" id="NYF56161.1"/>
    </source>
</evidence>
<dbReference type="Proteomes" id="UP000631553">
    <property type="component" value="Unassembled WGS sequence"/>
</dbReference>
<dbReference type="Gene3D" id="3.20.170.20">
    <property type="entry name" value="Protein of unknown function DUF952"/>
    <property type="match status" value="1"/>
</dbReference>
<dbReference type="RefSeq" id="WP_179802523.1">
    <property type="nucleotide sequence ID" value="NZ_JACCCQ010000001.1"/>
</dbReference>
<reference evidence="1 2" key="1">
    <citation type="submission" date="2020-07" db="EMBL/GenBank/DDBJ databases">
        <title>Sequencing the genomes of 1000 actinobacteria strains.</title>
        <authorList>
            <person name="Klenk H.-P."/>
        </authorList>
    </citation>
    <scope>NUCLEOTIDE SEQUENCE [LARGE SCALE GENOMIC DNA]</scope>
    <source>
        <strain evidence="1 2">DSM 43814</strain>
    </source>
</reference>
<protein>
    <submittedName>
        <fullName evidence="1">Uncharacterized protein (DUF952 family)</fullName>
    </submittedName>
</protein>
<keyword evidence="2" id="KW-1185">Reference proteome</keyword>
<organism evidence="1 2">
    <name type="scientific">Micromonospora purpureochromogenes</name>
    <dbReference type="NCBI Taxonomy" id="47872"/>
    <lineage>
        <taxon>Bacteria</taxon>
        <taxon>Bacillati</taxon>
        <taxon>Actinomycetota</taxon>
        <taxon>Actinomycetes</taxon>
        <taxon>Micromonosporales</taxon>
        <taxon>Micromonosporaceae</taxon>
        <taxon>Micromonospora</taxon>
    </lineage>
</organism>
<dbReference type="InterPro" id="IPR009297">
    <property type="entry name" value="DUF952"/>
</dbReference>
<gene>
    <name evidence="1" type="ORF">HDA35_001992</name>
</gene>
<sequence length="114" mass="12185">MLVYKILLPAEWAEFESTGRFDGSPFDRSSGFIHCSSREQVGATAMRVFEHEPALVVVALDAQMLGESVRWEDAPNGGPFPHVYADLPLSAVAAVYSVPGASSVDEALPPVAHG</sequence>